<keyword evidence="11" id="KW-0472">Membrane</keyword>
<name>A0A086SY02_HAPC1</name>
<evidence type="ECO:0000256" key="8">
    <source>
        <dbReference type="ARBA" id="ARBA00023033"/>
    </source>
</evidence>
<dbReference type="InterPro" id="IPR017972">
    <property type="entry name" value="Cyt_P450_CS"/>
</dbReference>
<dbReference type="InterPro" id="IPR036396">
    <property type="entry name" value="Cyt_P450_sf"/>
</dbReference>
<evidence type="ECO:0000313" key="13">
    <source>
        <dbReference type="Proteomes" id="UP000029964"/>
    </source>
</evidence>
<evidence type="ECO:0000256" key="5">
    <source>
        <dbReference type="ARBA" id="ARBA00022723"/>
    </source>
</evidence>
<evidence type="ECO:0000256" key="10">
    <source>
        <dbReference type="RuleBase" id="RU000461"/>
    </source>
</evidence>
<sequence length="526" mass="59216">MEGLEVLLRNPAGREQTRGLAVVVITLTVLYWSYAYLLPSLRLSKIPKAGKDPGFLASLFGIGLAEAKRDFKKNGLRILNEAYLKNKGSMFRVQTLNEERVVLSPSYIEEINKNVPEGVLNVTDGLSERLMGPFTNLDVVFNSDMHIEVCRSPLTQNLPKLIAPLREEAEYWLERRIPGDDAESELNVHELIVRVISGTATRMLSGPEASRDPEWLETAALYSYDVVVVAQTLRHFHPLLRPFIAPFLDSKKKLDKHLGVAKKTFRGLFIQRMEQQDRGWDFAAGEKPADMVQWMVEAAKGSDRDLDVLAMNMLFMTLAGVHTSANTTMHALFDLCAHPQFAQPLRDEIQEVTDQDGWTMAAMSRLKKLDSFIKESQRLNQTVLMTFNRKLAKSVEFADGTVLPRGTCITMPSVAVSRDPTYFENPDEFDGFRFYDKRSATASKSEANRQSFAAIGPDNLAFGFGKTACPGRFFAGTQIKVVLASIILRYDVSFPKGQTKRPENIYKGGLIQPDPRQKIVFKRRVE</sequence>
<keyword evidence="4 9" id="KW-0349">Heme</keyword>
<evidence type="ECO:0000256" key="3">
    <source>
        <dbReference type="ARBA" id="ARBA00010617"/>
    </source>
</evidence>
<dbReference type="GO" id="GO:0016020">
    <property type="term" value="C:membrane"/>
    <property type="evidence" value="ECO:0007669"/>
    <property type="project" value="UniProtKB-SubCell"/>
</dbReference>
<dbReference type="AlphaFoldDB" id="A0A086SY02"/>
<evidence type="ECO:0000256" key="9">
    <source>
        <dbReference type="PIRSR" id="PIRSR602403-1"/>
    </source>
</evidence>
<evidence type="ECO:0000313" key="12">
    <source>
        <dbReference type="EMBL" id="KFH41984.1"/>
    </source>
</evidence>
<dbReference type="GO" id="GO:0020037">
    <property type="term" value="F:heme binding"/>
    <property type="evidence" value="ECO:0007669"/>
    <property type="project" value="InterPro"/>
</dbReference>
<keyword evidence="7 9" id="KW-0408">Iron</keyword>
<evidence type="ECO:0000256" key="4">
    <source>
        <dbReference type="ARBA" id="ARBA00022617"/>
    </source>
</evidence>
<feature type="binding site" description="axial binding residue" evidence="9">
    <location>
        <position position="469"/>
    </location>
    <ligand>
        <name>heme</name>
        <dbReference type="ChEBI" id="CHEBI:30413"/>
    </ligand>
    <ligandPart>
        <name>Fe</name>
        <dbReference type="ChEBI" id="CHEBI:18248"/>
    </ligandPart>
</feature>
<comment type="cofactor">
    <cofactor evidence="1 9">
        <name>heme</name>
        <dbReference type="ChEBI" id="CHEBI:30413"/>
    </cofactor>
</comment>
<keyword evidence="6 10" id="KW-0560">Oxidoreductase</keyword>
<reference evidence="13" key="1">
    <citation type="journal article" date="2014" name="Genome Announc.">
        <title>Genome sequence and annotation of Acremonium chrysogenum, producer of the beta-lactam antibiotic cephalosporin C.</title>
        <authorList>
            <person name="Terfehr D."/>
            <person name="Dahlmann T.A."/>
            <person name="Specht T."/>
            <person name="Zadra I."/>
            <person name="Kuernsteiner H."/>
            <person name="Kueck U."/>
        </authorList>
    </citation>
    <scope>NUCLEOTIDE SEQUENCE [LARGE SCALE GENOMIC DNA]</scope>
    <source>
        <strain evidence="13">ATCC 11550 / CBS 779.69 / DSM 880 / IAM 14645 / JCM 23072 / IMI 49137</strain>
    </source>
</reference>
<dbReference type="GO" id="GO:0005506">
    <property type="term" value="F:iron ion binding"/>
    <property type="evidence" value="ECO:0007669"/>
    <property type="project" value="InterPro"/>
</dbReference>
<comment type="similarity">
    <text evidence="3 10">Belongs to the cytochrome P450 family.</text>
</comment>
<dbReference type="OrthoDB" id="1844152at2759"/>
<dbReference type="GO" id="GO:0004497">
    <property type="term" value="F:monooxygenase activity"/>
    <property type="evidence" value="ECO:0007669"/>
    <property type="project" value="UniProtKB-KW"/>
</dbReference>
<comment type="caution">
    <text evidence="12">The sequence shown here is derived from an EMBL/GenBank/DDBJ whole genome shotgun (WGS) entry which is preliminary data.</text>
</comment>
<dbReference type="STRING" id="857340.A0A086SY02"/>
<dbReference type="InterPro" id="IPR001128">
    <property type="entry name" value="Cyt_P450"/>
</dbReference>
<dbReference type="SUPFAM" id="SSF48264">
    <property type="entry name" value="Cytochrome P450"/>
    <property type="match status" value="1"/>
</dbReference>
<evidence type="ECO:0000256" key="7">
    <source>
        <dbReference type="ARBA" id="ARBA00023004"/>
    </source>
</evidence>
<evidence type="ECO:0000256" key="1">
    <source>
        <dbReference type="ARBA" id="ARBA00001971"/>
    </source>
</evidence>
<keyword evidence="13" id="KW-1185">Reference proteome</keyword>
<dbReference type="Proteomes" id="UP000029964">
    <property type="component" value="Unassembled WGS sequence"/>
</dbReference>
<evidence type="ECO:0000256" key="6">
    <source>
        <dbReference type="ARBA" id="ARBA00023002"/>
    </source>
</evidence>
<keyword evidence="11" id="KW-0812">Transmembrane</keyword>
<protein>
    <submittedName>
        <fullName evidence="12">Ent-kaurene oxidase-like protein</fullName>
    </submittedName>
</protein>
<dbReference type="HOGENOM" id="CLU_022195_0_1_1"/>
<dbReference type="GO" id="GO:0016705">
    <property type="term" value="F:oxidoreductase activity, acting on paired donors, with incorporation or reduction of molecular oxygen"/>
    <property type="evidence" value="ECO:0007669"/>
    <property type="project" value="InterPro"/>
</dbReference>
<dbReference type="PANTHER" id="PTHR46206:SF6">
    <property type="entry name" value="CYTOCHROME P450 MONOOXYGENASE AN1598-RELATED"/>
    <property type="match status" value="1"/>
</dbReference>
<dbReference type="PRINTS" id="PR00465">
    <property type="entry name" value="EP450IV"/>
</dbReference>
<gene>
    <name evidence="12" type="ORF">ACRE_073100</name>
</gene>
<comment type="subcellular location">
    <subcellularLocation>
        <location evidence="2">Membrane</location>
        <topology evidence="2">Single-pass membrane protein</topology>
    </subcellularLocation>
</comment>
<proteinExistence type="inferred from homology"/>
<dbReference type="EMBL" id="JPKY01000108">
    <property type="protein sequence ID" value="KFH41984.1"/>
    <property type="molecule type" value="Genomic_DNA"/>
</dbReference>
<feature type="transmembrane region" description="Helical" evidence="11">
    <location>
        <begin position="20"/>
        <end position="38"/>
    </location>
</feature>
<keyword evidence="11" id="KW-1133">Transmembrane helix</keyword>
<organism evidence="12 13">
    <name type="scientific">Hapsidospora chrysogenum (strain ATCC 11550 / CBS 779.69 / DSM 880 / IAM 14645 / JCM 23072 / IMI 49137)</name>
    <name type="common">Acremonium chrysogenum</name>
    <dbReference type="NCBI Taxonomy" id="857340"/>
    <lineage>
        <taxon>Eukaryota</taxon>
        <taxon>Fungi</taxon>
        <taxon>Dikarya</taxon>
        <taxon>Ascomycota</taxon>
        <taxon>Pezizomycotina</taxon>
        <taxon>Sordariomycetes</taxon>
        <taxon>Hypocreomycetidae</taxon>
        <taxon>Hypocreales</taxon>
        <taxon>Bionectriaceae</taxon>
        <taxon>Hapsidospora</taxon>
    </lineage>
</organism>
<accession>A0A086SY02</accession>
<keyword evidence="8 10" id="KW-0503">Monooxygenase</keyword>
<dbReference type="PROSITE" id="PS00086">
    <property type="entry name" value="CYTOCHROME_P450"/>
    <property type="match status" value="1"/>
</dbReference>
<dbReference type="PANTHER" id="PTHR46206">
    <property type="entry name" value="CYTOCHROME P450"/>
    <property type="match status" value="1"/>
</dbReference>
<evidence type="ECO:0000256" key="2">
    <source>
        <dbReference type="ARBA" id="ARBA00004167"/>
    </source>
</evidence>
<evidence type="ECO:0000256" key="11">
    <source>
        <dbReference type="SAM" id="Phobius"/>
    </source>
</evidence>
<dbReference type="Pfam" id="PF00067">
    <property type="entry name" value="p450"/>
    <property type="match status" value="1"/>
</dbReference>
<dbReference type="Gene3D" id="1.10.630.10">
    <property type="entry name" value="Cytochrome P450"/>
    <property type="match status" value="1"/>
</dbReference>
<dbReference type="CDD" id="cd11041">
    <property type="entry name" value="CYP503A1-like"/>
    <property type="match status" value="1"/>
</dbReference>
<dbReference type="InterPro" id="IPR002403">
    <property type="entry name" value="Cyt_P450_E_grp-IV"/>
</dbReference>
<keyword evidence="5 9" id="KW-0479">Metal-binding</keyword>